<keyword evidence="7" id="KW-1185">Reference proteome</keyword>
<keyword evidence="3" id="KW-1133">Transmembrane helix</keyword>
<name>A0AA38ZTX9_VITRO</name>
<dbReference type="Gene3D" id="2.60.120.200">
    <property type="match status" value="1"/>
</dbReference>
<dbReference type="EMBL" id="JARBHA010000008">
    <property type="protein sequence ID" value="KAJ9694865.1"/>
    <property type="molecule type" value="Genomic_DNA"/>
</dbReference>
<evidence type="ECO:0000313" key="7">
    <source>
        <dbReference type="Proteomes" id="UP001168098"/>
    </source>
</evidence>
<organism evidence="6 7">
    <name type="scientific">Vitis rotundifolia</name>
    <name type="common">Muscadine grape</name>
    <dbReference type="NCBI Taxonomy" id="103349"/>
    <lineage>
        <taxon>Eukaryota</taxon>
        <taxon>Viridiplantae</taxon>
        <taxon>Streptophyta</taxon>
        <taxon>Embryophyta</taxon>
        <taxon>Tracheophyta</taxon>
        <taxon>Spermatophyta</taxon>
        <taxon>Magnoliopsida</taxon>
        <taxon>eudicotyledons</taxon>
        <taxon>Gunneridae</taxon>
        <taxon>Pentapetalae</taxon>
        <taxon>rosids</taxon>
        <taxon>Vitales</taxon>
        <taxon>Vitaceae</taxon>
        <taxon>Viteae</taxon>
        <taxon>Vitis</taxon>
    </lineage>
</organism>
<keyword evidence="3" id="KW-0472">Membrane</keyword>
<protein>
    <recommendedName>
        <fullName evidence="5">Legume lectin domain-containing protein</fullName>
    </recommendedName>
</protein>
<evidence type="ECO:0000259" key="5">
    <source>
        <dbReference type="Pfam" id="PF00139"/>
    </source>
</evidence>
<feature type="domain" description="Legume lectin" evidence="5">
    <location>
        <begin position="30"/>
        <end position="270"/>
    </location>
</feature>
<accession>A0AA38ZTX9</accession>
<comment type="similarity">
    <text evidence="1">Belongs to the leguminous lectin family.</text>
</comment>
<dbReference type="PANTHER" id="PTHR32401:SF16">
    <property type="entry name" value="CONCANAVALIN A-LIKE LECTIN FAMILY PROTEIN"/>
    <property type="match status" value="1"/>
</dbReference>
<dbReference type="PANTHER" id="PTHR32401">
    <property type="entry name" value="CONCANAVALIN A-LIKE LECTIN FAMILY PROTEIN"/>
    <property type="match status" value="1"/>
</dbReference>
<evidence type="ECO:0000256" key="1">
    <source>
        <dbReference type="ARBA" id="ARBA00007606"/>
    </source>
</evidence>
<proteinExistence type="inferred from homology"/>
<evidence type="ECO:0000313" key="6">
    <source>
        <dbReference type="EMBL" id="KAJ9694865.1"/>
    </source>
</evidence>
<reference evidence="6 7" key="1">
    <citation type="journal article" date="2023" name="BMC Biotechnol.">
        <title>Vitis rotundifolia cv Carlos genome sequencing.</title>
        <authorList>
            <person name="Huff M."/>
            <person name="Hulse-Kemp A."/>
            <person name="Scheffler B."/>
            <person name="Youngblood R."/>
            <person name="Simpson S."/>
            <person name="Babiker E."/>
            <person name="Staton M."/>
        </authorList>
    </citation>
    <scope>NUCLEOTIDE SEQUENCE [LARGE SCALE GENOMIC DNA]</scope>
    <source>
        <tissue evidence="6">Leaf</tissue>
    </source>
</reference>
<dbReference type="GO" id="GO:0030246">
    <property type="term" value="F:carbohydrate binding"/>
    <property type="evidence" value="ECO:0007669"/>
    <property type="project" value="UniProtKB-KW"/>
</dbReference>
<dbReference type="InterPro" id="IPR013320">
    <property type="entry name" value="ConA-like_dom_sf"/>
</dbReference>
<evidence type="ECO:0000256" key="4">
    <source>
        <dbReference type="SAM" id="SignalP"/>
    </source>
</evidence>
<feature type="transmembrane region" description="Helical" evidence="3">
    <location>
        <begin position="292"/>
        <end position="316"/>
    </location>
</feature>
<gene>
    <name evidence="6" type="ORF">PVL29_010374</name>
</gene>
<dbReference type="InterPro" id="IPR050258">
    <property type="entry name" value="Leguminous_Lectin"/>
</dbReference>
<sequence length="358" mass="38861">MASPSLSTCLTTLSLIVFFFRALSAVPIPSFSLNSFGKDPSFESDFALYGDAKVVNGGSSVQLSGPASSSAGRFVYKRPVRVVEGNPRNSVSFSTYFSFSMSPGNGGGLAFAVFPSGFPLNVLNGSSFGLSHGLKETAIRVFAVEFDTPRDAQHGYSNGNHVGVDVANLVSVTVSNVSSIDLVLNNGERLNCWIDYEAGSKRLEVRLSKFGDIRPVSPFISHPIDLSEMWNEDEVFVGFSSSSGNSSQTCVAYSWSFKTRPVPHWMHSQPLDPKTLKEDMRPQTVHEKRACLLRVLAALIFGTGCGALGAFIALFLCTIFGNKRPVVPVPEEFVMRPVEFEYKKVNVIVDKSIQNGGK</sequence>
<dbReference type="InterPro" id="IPR001220">
    <property type="entry name" value="Legume_lectin_dom"/>
</dbReference>
<dbReference type="AlphaFoldDB" id="A0AA38ZTX9"/>
<keyword evidence="4" id="KW-0732">Signal</keyword>
<evidence type="ECO:0000256" key="2">
    <source>
        <dbReference type="ARBA" id="ARBA00022734"/>
    </source>
</evidence>
<evidence type="ECO:0000256" key="3">
    <source>
        <dbReference type="SAM" id="Phobius"/>
    </source>
</evidence>
<comment type="caution">
    <text evidence="6">The sequence shown here is derived from an EMBL/GenBank/DDBJ whole genome shotgun (WGS) entry which is preliminary data.</text>
</comment>
<keyword evidence="2" id="KW-0430">Lectin</keyword>
<dbReference type="CDD" id="cd06899">
    <property type="entry name" value="lectin_legume_LecRK_Arcelin_ConA"/>
    <property type="match status" value="1"/>
</dbReference>
<dbReference type="Proteomes" id="UP001168098">
    <property type="component" value="Unassembled WGS sequence"/>
</dbReference>
<dbReference type="Pfam" id="PF00139">
    <property type="entry name" value="Lectin_legB"/>
    <property type="match status" value="1"/>
</dbReference>
<dbReference type="SUPFAM" id="SSF49899">
    <property type="entry name" value="Concanavalin A-like lectins/glucanases"/>
    <property type="match status" value="1"/>
</dbReference>
<feature type="chain" id="PRO_5041245351" description="Legume lectin domain-containing protein" evidence="4">
    <location>
        <begin position="26"/>
        <end position="358"/>
    </location>
</feature>
<keyword evidence="3" id="KW-0812">Transmembrane</keyword>
<feature type="signal peptide" evidence="4">
    <location>
        <begin position="1"/>
        <end position="25"/>
    </location>
</feature>